<feature type="non-terminal residue" evidence="1">
    <location>
        <position position="1"/>
    </location>
</feature>
<dbReference type="EMBL" id="BART01010840">
    <property type="protein sequence ID" value="GAG77556.1"/>
    <property type="molecule type" value="Genomic_DNA"/>
</dbReference>
<evidence type="ECO:0000313" key="1">
    <source>
        <dbReference type="EMBL" id="GAG77556.1"/>
    </source>
</evidence>
<dbReference type="AlphaFoldDB" id="X1BZJ5"/>
<accession>X1BZJ5</accession>
<name>X1BZJ5_9ZZZZ</name>
<organism evidence="1">
    <name type="scientific">marine sediment metagenome</name>
    <dbReference type="NCBI Taxonomy" id="412755"/>
    <lineage>
        <taxon>unclassified sequences</taxon>
        <taxon>metagenomes</taxon>
        <taxon>ecological metagenomes</taxon>
    </lineage>
</organism>
<sequence>IFKHSKGGQISIFKQLDFYTEVSEDDPEVELIWKGIMVK</sequence>
<protein>
    <submittedName>
        <fullName evidence="1">Uncharacterized protein</fullName>
    </submittedName>
</protein>
<reference evidence="1" key="1">
    <citation type="journal article" date="2014" name="Front. Microbiol.">
        <title>High frequency of phylogenetically diverse reductive dehalogenase-homologous genes in deep subseafloor sedimentary metagenomes.</title>
        <authorList>
            <person name="Kawai M."/>
            <person name="Futagami T."/>
            <person name="Toyoda A."/>
            <person name="Takaki Y."/>
            <person name="Nishi S."/>
            <person name="Hori S."/>
            <person name="Arai W."/>
            <person name="Tsubouchi T."/>
            <person name="Morono Y."/>
            <person name="Uchiyama I."/>
            <person name="Ito T."/>
            <person name="Fujiyama A."/>
            <person name="Inagaki F."/>
            <person name="Takami H."/>
        </authorList>
    </citation>
    <scope>NUCLEOTIDE SEQUENCE</scope>
    <source>
        <strain evidence="1">Expedition CK06-06</strain>
    </source>
</reference>
<comment type="caution">
    <text evidence="1">The sequence shown here is derived from an EMBL/GenBank/DDBJ whole genome shotgun (WGS) entry which is preliminary data.</text>
</comment>
<gene>
    <name evidence="1" type="ORF">S01H4_23385</name>
</gene>
<proteinExistence type="predicted"/>